<sequence length="129" mass="14795">MSIEFGTCMHLCACGCGQDVVTPLSPAQWSIAYDGENVSLRPSVGNWTLPCQSHYILDRGRVHMARRYSRSEIARNRSRDRFALEVGFAEWTDSENGSFDLPSATDEKEKTEPRDALWDRLRQYLRRHG</sequence>
<reference evidence="2" key="1">
    <citation type="submission" date="2020-12" db="EMBL/GenBank/DDBJ databases">
        <title>Antrihabitans popcorni sp. nov. and Antrihabitans auranticaus sp. nov., isolated from a larva cave.</title>
        <authorList>
            <person name="Lee S.D."/>
            <person name="Kim I.S."/>
        </authorList>
    </citation>
    <scope>NUCLEOTIDE SEQUENCE</scope>
    <source>
        <strain evidence="2">YC3-6</strain>
    </source>
</reference>
<accession>A0A934NWP9</accession>
<comment type="caution">
    <text evidence="2">The sequence shown here is derived from an EMBL/GenBank/DDBJ whole genome shotgun (WGS) entry which is preliminary data.</text>
</comment>
<evidence type="ECO:0000256" key="1">
    <source>
        <dbReference type="SAM" id="MobiDB-lite"/>
    </source>
</evidence>
<dbReference type="Pfam" id="PF20137">
    <property type="entry name" value="BubE"/>
    <property type="match status" value="1"/>
</dbReference>
<dbReference type="InterPro" id="IPR045384">
    <property type="entry name" value="DUF6527"/>
</dbReference>
<protein>
    <submittedName>
        <fullName evidence="2">Uncharacterized protein</fullName>
    </submittedName>
</protein>
<dbReference type="RefSeq" id="WP_199708665.1">
    <property type="nucleotide sequence ID" value="NZ_JAEMNV010000020.1"/>
</dbReference>
<dbReference type="Proteomes" id="UP000655868">
    <property type="component" value="Unassembled WGS sequence"/>
</dbReference>
<evidence type="ECO:0000313" key="3">
    <source>
        <dbReference type="Proteomes" id="UP000655868"/>
    </source>
</evidence>
<keyword evidence="3" id="KW-1185">Reference proteome</keyword>
<organism evidence="2 3">
    <name type="scientific">Antrihabitans stalagmiti</name>
    <dbReference type="NCBI Taxonomy" id="2799499"/>
    <lineage>
        <taxon>Bacteria</taxon>
        <taxon>Bacillati</taxon>
        <taxon>Actinomycetota</taxon>
        <taxon>Actinomycetes</taxon>
        <taxon>Mycobacteriales</taxon>
        <taxon>Nocardiaceae</taxon>
        <taxon>Antrihabitans</taxon>
    </lineage>
</organism>
<feature type="region of interest" description="Disordered" evidence="1">
    <location>
        <begin position="93"/>
        <end position="113"/>
    </location>
</feature>
<dbReference type="AlphaFoldDB" id="A0A934NWP9"/>
<gene>
    <name evidence="2" type="ORF">JGU71_29200</name>
</gene>
<name>A0A934NWP9_9NOCA</name>
<evidence type="ECO:0000313" key="2">
    <source>
        <dbReference type="EMBL" id="MBJ8342971.1"/>
    </source>
</evidence>
<proteinExistence type="predicted"/>
<dbReference type="EMBL" id="JAEMNV010000020">
    <property type="protein sequence ID" value="MBJ8342971.1"/>
    <property type="molecule type" value="Genomic_DNA"/>
</dbReference>